<organism evidence="4">
    <name type="scientific">Chrysotila carterae</name>
    <name type="common">Marine alga</name>
    <name type="synonym">Syracosphaera carterae</name>
    <dbReference type="NCBI Taxonomy" id="13221"/>
    <lineage>
        <taxon>Eukaryota</taxon>
        <taxon>Haptista</taxon>
        <taxon>Haptophyta</taxon>
        <taxon>Prymnesiophyceae</taxon>
        <taxon>Isochrysidales</taxon>
        <taxon>Isochrysidaceae</taxon>
        <taxon>Chrysotila</taxon>
    </lineage>
</organism>
<dbReference type="AlphaFoldDB" id="A0A7S4ESV7"/>
<evidence type="ECO:0000313" key="4">
    <source>
        <dbReference type="EMBL" id="CAE0749734.1"/>
    </source>
</evidence>
<evidence type="ECO:0000256" key="2">
    <source>
        <dbReference type="SAM" id="SignalP"/>
    </source>
</evidence>
<protein>
    <recommendedName>
        <fullName evidence="3">DUF1995 domain-containing protein</fullName>
    </recommendedName>
</protein>
<feature type="region of interest" description="Disordered" evidence="1">
    <location>
        <begin position="377"/>
        <end position="435"/>
    </location>
</feature>
<accession>A0A7S4ESV7</accession>
<name>A0A7S4ESV7_CHRCT</name>
<keyword evidence="2" id="KW-0732">Signal</keyword>
<evidence type="ECO:0000259" key="3">
    <source>
        <dbReference type="Pfam" id="PF09353"/>
    </source>
</evidence>
<evidence type="ECO:0000256" key="1">
    <source>
        <dbReference type="SAM" id="MobiDB-lite"/>
    </source>
</evidence>
<reference evidence="4" key="1">
    <citation type="submission" date="2021-01" db="EMBL/GenBank/DDBJ databases">
        <authorList>
            <person name="Corre E."/>
            <person name="Pelletier E."/>
            <person name="Niang G."/>
            <person name="Scheremetjew M."/>
            <person name="Finn R."/>
            <person name="Kale V."/>
            <person name="Holt S."/>
            <person name="Cochrane G."/>
            <person name="Meng A."/>
            <person name="Brown T."/>
            <person name="Cohen L."/>
        </authorList>
    </citation>
    <scope>NUCLEOTIDE SEQUENCE</scope>
    <source>
        <strain evidence="4">CCMP645</strain>
    </source>
</reference>
<feature type="chain" id="PRO_5030723981" description="DUF1995 domain-containing protein" evidence="2">
    <location>
        <begin position="20"/>
        <end position="868"/>
    </location>
</feature>
<gene>
    <name evidence="4" type="ORF">PCAR00345_LOCUS2317</name>
</gene>
<proteinExistence type="predicted"/>
<feature type="domain" description="DUF1995" evidence="3">
    <location>
        <begin position="65"/>
        <end position="307"/>
    </location>
</feature>
<feature type="compositionally biased region" description="Low complexity" evidence="1">
    <location>
        <begin position="416"/>
        <end position="434"/>
    </location>
</feature>
<dbReference type="InterPro" id="IPR018962">
    <property type="entry name" value="DUF1995"/>
</dbReference>
<dbReference type="Pfam" id="PF09353">
    <property type="entry name" value="DUF1995"/>
    <property type="match status" value="1"/>
</dbReference>
<feature type="signal peptide" evidence="2">
    <location>
        <begin position="1"/>
        <end position="19"/>
    </location>
</feature>
<feature type="compositionally biased region" description="Low complexity" evidence="1">
    <location>
        <begin position="332"/>
        <end position="343"/>
    </location>
</feature>
<dbReference type="EMBL" id="HBIZ01004192">
    <property type="protein sequence ID" value="CAE0749734.1"/>
    <property type="molecule type" value="Transcribed_RNA"/>
</dbReference>
<sequence length="868" mass="91743">MRLAAGAAVCLNLLMHHHALFTVDQRQHCLLHSRSPSLASTMPYMLLPLRAQAAKRCVQCSMRVPESLDSTLSEGKSSLRAAVLSGYSALNADVRVPALDITSRGYDPPAFARFALELARELLILADGPVLVMLPGMSAGGVARQILNEEEGWSDAERDHIQISSLSLLGAPSESSTLPAAIIFAGLAPASSADDSSVQQVRQWLQLAIGVRRVTSKPPLVLVFNSRLPTPPVEMAAFETAYALLPYVIQPSATSETSSPGQPSRDAEAVLLRAFPDEWHVCFRASRQDAYTKIASRPRKPSMDQLAKMLELVCQQAWTEQAAEEAVRSAADEGVGAEAAGGSDADGHAPSPAPADEQAARAAAERSLRLLSIELSGGGERFEGPAESGDNGDGQTDRAVAKSNSGAGRGTGDWTDGASPQADAAAAPDASAVSPPLPTAVAFSYDALDSKRENKLYTEATLLRMRTVSSARFDDDAHALHLFVLGDADELQGVCLLRSDQPSEGVATMSQLAIQDHLDDLQRSRCAASLLTRAEAEANRLSQFELRASPVEATQEDWLRKAGFTPPETPSRQSWAKVLRMRGGWGLRTAPGYVSRYVARYVARPLGHEANGAGPTKSSGCFAGDVRCGLHSGSVAHGCVASATGPGCSVCVRSMHRAAASLLRAPPRRSCFTTRVSRVCCGLDDDAQGETARRGVGEVVKLLHGGKYQFGSGGAQASAGSAFAEALACSSSGGDAAADDGDVQPPAWARALRPDREASLSTLELASAHPATSVQVKNMYKTWEPFVAAVLPADDSASALQAAAEFELHPTAGTFAPRGGANNVCDPDKPYSDSQTLNVRWRGGEGGEAWLVIKTEESQWSYKLLAQG</sequence>
<feature type="region of interest" description="Disordered" evidence="1">
    <location>
        <begin position="324"/>
        <end position="364"/>
    </location>
</feature>